<dbReference type="EMBL" id="CP003075">
    <property type="protein sequence ID" value="AEQ53063.1"/>
    <property type="molecule type" value="Genomic_DNA"/>
</dbReference>
<feature type="transmembrane region" description="Helical" evidence="4">
    <location>
        <begin position="45"/>
        <end position="67"/>
    </location>
</feature>
<evidence type="ECO:0000259" key="5">
    <source>
        <dbReference type="PROSITE" id="PS50111"/>
    </source>
</evidence>
<keyword evidence="3" id="KW-0807">Transducer</keyword>
<dbReference type="InterPro" id="IPR051310">
    <property type="entry name" value="MCP_chemotaxis"/>
</dbReference>
<dbReference type="Pfam" id="PF00015">
    <property type="entry name" value="MCPsignal"/>
    <property type="match status" value="1"/>
</dbReference>
<evidence type="ECO:0000256" key="1">
    <source>
        <dbReference type="ARBA" id="ARBA00022500"/>
    </source>
</evidence>
<keyword evidence="1" id="KW-0145">Chemotaxis</keyword>
<dbReference type="Proteomes" id="UP000008850">
    <property type="component" value="Chromosome"/>
</dbReference>
<dbReference type="KEGG" id="phl:KKY_3070"/>
<dbReference type="SMART" id="SM00283">
    <property type="entry name" value="MA"/>
    <property type="match status" value="1"/>
</dbReference>
<dbReference type="InterPro" id="IPR004089">
    <property type="entry name" value="MCPsignal_dom"/>
</dbReference>
<accession>G4RG87</accession>
<feature type="domain" description="Methyl-accepting transducer" evidence="5">
    <location>
        <begin position="299"/>
        <end position="523"/>
    </location>
</feature>
<dbReference type="PANTHER" id="PTHR43531">
    <property type="entry name" value="PROTEIN ICFG"/>
    <property type="match status" value="1"/>
</dbReference>
<dbReference type="eggNOG" id="COG0840">
    <property type="taxonomic scope" value="Bacteria"/>
</dbReference>
<dbReference type="GO" id="GO:0016020">
    <property type="term" value="C:membrane"/>
    <property type="evidence" value="ECO:0007669"/>
    <property type="project" value="InterPro"/>
</dbReference>
<dbReference type="PROSITE" id="PS50111">
    <property type="entry name" value="CHEMOTAXIS_TRANSDUC_2"/>
    <property type="match status" value="1"/>
</dbReference>
<dbReference type="PANTHER" id="PTHR43531:SF11">
    <property type="entry name" value="METHYL-ACCEPTING CHEMOTAXIS PROTEIN 3"/>
    <property type="match status" value="1"/>
</dbReference>
<keyword evidence="4" id="KW-0472">Membrane</keyword>
<evidence type="ECO:0000313" key="7">
    <source>
        <dbReference type="Proteomes" id="UP000008850"/>
    </source>
</evidence>
<gene>
    <name evidence="6" type="ordered locus">KKY_3070</name>
</gene>
<evidence type="ECO:0000256" key="3">
    <source>
        <dbReference type="PROSITE-ProRule" id="PRU00284"/>
    </source>
</evidence>
<feature type="transmembrane region" description="Helical" evidence="4">
    <location>
        <begin position="20"/>
        <end position="39"/>
    </location>
</feature>
<name>G4RG87_PELHB</name>
<comment type="similarity">
    <text evidence="2">Belongs to the methyl-accepting chemotaxis (MCP) protein family.</text>
</comment>
<keyword evidence="4" id="KW-0812">Transmembrane</keyword>
<keyword evidence="4" id="KW-1133">Transmembrane helix</keyword>
<proteinExistence type="inferred from homology"/>
<dbReference type="STRING" id="1082931.KKY_3070"/>
<evidence type="ECO:0000256" key="4">
    <source>
        <dbReference type="SAM" id="Phobius"/>
    </source>
</evidence>
<dbReference type="GO" id="GO:0007165">
    <property type="term" value="P:signal transduction"/>
    <property type="evidence" value="ECO:0007669"/>
    <property type="project" value="UniProtKB-KW"/>
</dbReference>
<dbReference type="GO" id="GO:0006935">
    <property type="term" value="P:chemotaxis"/>
    <property type="evidence" value="ECO:0007669"/>
    <property type="project" value="UniProtKB-KW"/>
</dbReference>
<protein>
    <submittedName>
        <fullName evidence="6">Methyl-accepting chemotaxis protein</fullName>
    </submittedName>
</protein>
<dbReference type="HOGENOM" id="CLU_520588_0_0_5"/>
<evidence type="ECO:0000256" key="2">
    <source>
        <dbReference type="ARBA" id="ARBA00029447"/>
    </source>
</evidence>
<dbReference type="Gene3D" id="1.10.287.950">
    <property type="entry name" value="Methyl-accepting chemotaxis protein"/>
    <property type="match status" value="1"/>
</dbReference>
<keyword evidence="7" id="KW-1185">Reference proteome</keyword>
<sequence length="523" mass="54407">MARRFLIVGNPLARTRLVTALLALWSATLAVCLFVAVNFSSLSWWPLAVGGVWAAAIAVSFAVAILADRAQRRVLSALGEAVGSGPIGKSREIEHMRAITANLCLRLERAMTYCTAFETLARPAMLVDGQGIIVKMSAGLTALAPECAETDTAVALLGIAVELEETPTSHAVALSGQRHIATASPLAPDRWLIELDRPGRVVPATVLDEIGQALAGGRTGYRIAADLVEDVPELELVNAGLATLDAAAARLDALAQGSPIDDGGANDGLAARITGLARQIEGIDAERETALDMHRRARERLEKVGALVEICREAAQTLTRSADNARHHMETARGEIDAGRSLAGRTAEGARGLSANFEKARASAEETSERVAAVTGLVGKIDKLVAGIEEVAFRTNLLALNAAVEAARAGEKGAGFAVVASEVRELAQASAKTSKDIRALVKTGLGEADAGAQGAQVLAETMSTVTAHLLNLSEETAMIGTSLASGEEALVAARSDVDLIGDRAKQQAEALDAQPVGQSVGRA</sequence>
<dbReference type="AlphaFoldDB" id="G4RG87"/>
<dbReference type="RefSeq" id="WP_014132210.1">
    <property type="nucleotide sequence ID" value="NC_016078.1"/>
</dbReference>
<organism evidence="6 7">
    <name type="scientific">Pelagibacterium halotolerans (strain DSM 22347 / JCM 15775 / CGMCC 1.7692 / B2)</name>
    <dbReference type="NCBI Taxonomy" id="1082931"/>
    <lineage>
        <taxon>Bacteria</taxon>
        <taxon>Pseudomonadati</taxon>
        <taxon>Pseudomonadota</taxon>
        <taxon>Alphaproteobacteria</taxon>
        <taxon>Hyphomicrobiales</taxon>
        <taxon>Devosiaceae</taxon>
        <taxon>Pelagibacterium</taxon>
    </lineage>
</organism>
<dbReference type="SUPFAM" id="SSF58104">
    <property type="entry name" value="Methyl-accepting chemotaxis protein (MCP) signaling domain"/>
    <property type="match status" value="1"/>
</dbReference>
<evidence type="ECO:0000313" key="6">
    <source>
        <dbReference type="EMBL" id="AEQ53063.1"/>
    </source>
</evidence>
<reference evidence="6 7" key="1">
    <citation type="journal article" date="2012" name="J. Bacteriol.">
        <title>Complete genome sequence of Pelagibacterium halotolerans B2T.</title>
        <authorList>
            <person name="Huo Y.Y."/>
            <person name="Cheng H."/>
            <person name="Han X.F."/>
            <person name="Jiang X.W."/>
            <person name="Sun C."/>
            <person name="Zhang X.Q."/>
            <person name="Zhu X.F."/>
            <person name="Liu Y.F."/>
            <person name="Li P.F."/>
            <person name="Ni P.X."/>
            <person name="Wu M."/>
        </authorList>
    </citation>
    <scope>NUCLEOTIDE SEQUENCE [LARGE SCALE GENOMIC DNA]</scope>
    <source>
        <strain evidence="7">DSM 22347 / JCM 15775 / CGMCC 1.7692 / B2</strain>
    </source>
</reference>